<evidence type="ECO:0000256" key="2">
    <source>
        <dbReference type="SAM" id="MobiDB-lite"/>
    </source>
</evidence>
<evidence type="ECO:0000313" key="5">
    <source>
        <dbReference type="Proteomes" id="UP000523139"/>
    </source>
</evidence>
<feature type="region of interest" description="Disordered" evidence="2">
    <location>
        <begin position="1"/>
        <end position="74"/>
    </location>
</feature>
<evidence type="ECO:0000259" key="3">
    <source>
        <dbReference type="Pfam" id="PF05532"/>
    </source>
</evidence>
<dbReference type="Pfam" id="PF05532">
    <property type="entry name" value="CsbD"/>
    <property type="match status" value="1"/>
</dbReference>
<reference evidence="4 5" key="1">
    <citation type="submission" date="2020-04" db="EMBL/GenBank/DDBJ databases">
        <title>Nesterenkonia sp. nov., isolated from marine sediment.</title>
        <authorList>
            <person name="Zhang G."/>
        </authorList>
    </citation>
    <scope>NUCLEOTIDE SEQUENCE [LARGE SCALE GENOMIC DNA]</scope>
    <source>
        <strain evidence="4 5">MY13</strain>
    </source>
</reference>
<evidence type="ECO:0000256" key="1">
    <source>
        <dbReference type="ARBA" id="ARBA00009129"/>
    </source>
</evidence>
<feature type="compositionally biased region" description="Basic and acidic residues" evidence="2">
    <location>
        <begin position="43"/>
        <end position="74"/>
    </location>
</feature>
<dbReference type="InterPro" id="IPR036629">
    <property type="entry name" value="YjbJ_sf"/>
</dbReference>
<dbReference type="RefSeq" id="WP_168887213.1">
    <property type="nucleotide sequence ID" value="NZ_JABAHY010000005.1"/>
</dbReference>
<gene>
    <name evidence="4" type="ORF">HGQ17_06780</name>
</gene>
<comment type="caution">
    <text evidence="4">The sequence shown here is derived from an EMBL/GenBank/DDBJ whole genome shotgun (WGS) entry which is preliminary data.</text>
</comment>
<dbReference type="SUPFAM" id="SSF69047">
    <property type="entry name" value="Hypothetical protein YjbJ"/>
    <property type="match status" value="1"/>
</dbReference>
<keyword evidence="5" id="KW-1185">Reference proteome</keyword>
<dbReference type="Proteomes" id="UP000523139">
    <property type="component" value="Unassembled WGS sequence"/>
</dbReference>
<organism evidence="4 5">
    <name type="scientific">Nesterenkonia sedimenti</name>
    <dbReference type="NCBI Taxonomy" id="1463632"/>
    <lineage>
        <taxon>Bacteria</taxon>
        <taxon>Bacillati</taxon>
        <taxon>Actinomycetota</taxon>
        <taxon>Actinomycetes</taxon>
        <taxon>Micrococcales</taxon>
        <taxon>Micrococcaceae</taxon>
        <taxon>Nesterenkonia</taxon>
    </lineage>
</organism>
<comment type="similarity">
    <text evidence="1">Belongs to the UPF0337 (CsbD) family.</text>
</comment>
<proteinExistence type="inferred from homology"/>
<feature type="domain" description="CsbD-like" evidence="3">
    <location>
        <begin position="5"/>
        <end position="57"/>
    </location>
</feature>
<sequence>MGLGDKFDAAKDKFGGSAKETAGKVTGDSELEGEGKAQNLQGKAKDAAESVKDAASDAKEQAKGFTDNFKKDNQ</sequence>
<dbReference type="InterPro" id="IPR008462">
    <property type="entry name" value="CsbD"/>
</dbReference>
<dbReference type="Gene3D" id="1.10.1470.10">
    <property type="entry name" value="YjbJ"/>
    <property type="match status" value="1"/>
</dbReference>
<accession>A0A7X8YDL3</accession>
<feature type="compositionally biased region" description="Basic and acidic residues" evidence="2">
    <location>
        <begin position="1"/>
        <end position="14"/>
    </location>
</feature>
<dbReference type="AlphaFoldDB" id="A0A7X8YDL3"/>
<protein>
    <submittedName>
        <fullName evidence="4">CsbD family protein</fullName>
    </submittedName>
</protein>
<evidence type="ECO:0000313" key="4">
    <source>
        <dbReference type="EMBL" id="NLS09714.1"/>
    </source>
</evidence>
<name>A0A7X8YDL3_9MICC</name>
<dbReference type="EMBL" id="JABAHY010000005">
    <property type="protein sequence ID" value="NLS09714.1"/>
    <property type="molecule type" value="Genomic_DNA"/>
</dbReference>